<organism evidence="1 2">
    <name type="scientific">Striga asiatica</name>
    <name type="common">Asiatic witchweed</name>
    <name type="synonym">Buchnera asiatica</name>
    <dbReference type="NCBI Taxonomy" id="4170"/>
    <lineage>
        <taxon>Eukaryota</taxon>
        <taxon>Viridiplantae</taxon>
        <taxon>Streptophyta</taxon>
        <taxon>Embryophyta</taxon>
        <taxon>Tracheophyta</taxon>
        <taxon>Spermatophyta</taxon>
        <taxon>Magnoliopsida</taxon>
        <taxon>eudicotyledons</taxon>
        <taxon>Gunneridae</taxon>
        <taxon>Pentapetalae</taxon>
        <taxon>asterids</taxon>
        <taxon>lamiids</taxon>
        <taxon>Lamiales</taxon>
        <taxon>Orobanchaceae</taxon>
        <taxon>Buchnereae</taxon>
        <taxon>Striga</taxon>
    </lineage>
</organism>
<keyword evidence="2" id="KW-1185">Reference proteome</keyword>
<protein>
    <submittedName>
        <fullName evidence="1">UDP-3-O-acyl N-acetylglycosamine deacetylasefamily protein</fullName>
    </submittedName>
</protein>
<name>A0A5A7R064_STRAF</name>
<gene>
    <name evidence="1" type="ORF">STAS_27400</name>
</gene>
<reference evidence="2" key="1">
    <citation type="journal article" date="2019" name="Curr. Biol.">
        <title>Genome Sequence of Striga asiatica Provides Insight into the Evolution of Plant Parasitism.</title>
        <authorList>
            <person name="Yoshida S."/>
            <person name="Kim S."/>
            <person name="Wafula E.K."/>
            <person name="Tanskanen J."/>
            <person name="Kim Y.M."/>
            <person name="Honaas L."/>
            <person name="Yang Z."/>
            <person name="Spallek T."/>
            <person name="Conn C.E."/>
            <person name="Ichihashi Y."/>
            <person name="Cheong K."/>
            <person name="Cui S."/>
            <person name="Der J.P."/>
            <person name="Gundlach H."/>
            <person name="Jiao Y."/>
            <person name="Hori C."/>
            <person name="Ishida J.K."/>
            <person name="Kasahara H."/>
            <person name="Kiba T."/>
            <person name="Kim M.S."/>
            <person name="Koo N."/>
            <person name="Laohavisit A."/>
            <person name="Lee Y.H."/>
            <person name="Lumba S."/>
            <person name="McCourt P."/>
            <person name="Mortimer J.C."/>
            <person name="Mutuku J.M."/>
            <person name="Nomura T."/>
            <person name="Sasaki-Sekimoto Y."/>
            <person name="Seto Y."/>
            <person name="Wang Y."/>
            <person name="Wakatake T."/>
            <person name="Sakakibara H."/>
            <person name="Demura T."/>
            <person name="Yamaguchi S."/>
            <person name="Yoneyama K."/>
            <person name="Manabe R.I."/>
            <person name="Nelson D.C."/>
            <person name="Schulman A.H."/>
            <person name="Timko M.P."/>
            <person name="dePamphilis C.W."/>
            <person name="Choi D."/>
            <person name="Shirasu K."/>
        </authorList>
    </citation>
    <scope>NUCLEOTIDE SEQUENCE [LARGE SCALE GENOMIC DNA]</scope>
    <source>
        <strain evidence="2">cv. UVA1</strain>
    </source>
</reference>
<evidence type="ECO:0000313" key="1">
    <source>
        <dbReference type="EMBL" id="GER50117.1"/>
    </source>
</evidence>
<comment type="caution">
    <text evidence="1">The sequence shown here is derived from an EMBL/GenBank/DDBJ whole genome shotgun (WGS) entry which is preliminary data.</text>
</comment>
<accession>A0A5A7R064</accession>
<evidence type="ECO:0000313" key="2">
    <source>
        <dbReference type="Proteomes" id="UP000325081"/>
    </source>
</evidence>
<dbReference type="AlphaFoldDB" id="A0A5A7R064"/>
<sequence>MARLLCWDKVARELVGKPCDADNDGSYLPLDLELLTHKLVLFKVSKKKDQFGEYNGPYTVSRLTADHILVNRFGSLANMSQDSNAEDMYSPIRVVKAEEVYIPIMAVNSVEVNSPIRAVKDEENSPIRAVKAEVNSPIEAVKGCKEDVKKREQTGSGYNEVMMGKKKIKIEQL</sequence>
<dbReference type="Proteomes" id="UP000325081">
    <property type="component" value="Unassembled WGS sequence"/>
</dbReference>
<proteinExistence type="predicted"/>
<dbReference type="EMBL" id="BKCP01009070">
    <property type="protein sequence ID" value="GER50117.1"/>
    <property type="molecule type" value="Genomic_DNA"/>
</dbReference>